<gene>
    <name evidence="2" type="ORF">Tco_0992789</name>
</gene>
<feature type="region of interest" description="Disordered" evidence="1">
    <location>
        <begin position="201"/>
        <end position="222"/>
    </location>
</feature>
<reference evidence="2" key="1">
    <citation type="journal article" date="2022" name="Int. J. Mol. Sci.">
        <title>Draft Genome of Tanacetum Coccineum: Genomic Comparison of Closely Related Tanacetum-Family Plants.</title>
        <authorList>
            <person name="Yamashiro T."/>
            <person name="Shiraishi A."/>
            <person name="Nakayama K."/>
            <person name="Satake H."/>
        </authorList>
    </citation>
    <scope>NUCLEOTIDE SEQUENCE</scope>
</reference>
<evidence type="ECO:0000256" key="1">
    <source>
        <dbReference type="SAM" id="MobiDB-lite"/>
    </source>
</evidence>
<accession>A0ABQ5F4F5</accession>
<name>A0ABQ5F4F5_9ASTR</name>
<evidence type="ECO:0000313" key="3">
    <source>
        <dbReference type="Proteomes" id="UP001151760"/>
    </source>
</evidence>
<keyword evidence="3" id="KW-1185">Reference proteome</keyword>
<reference evidence="2" key="2">
    <citation type="submission" date="2022-01" db="EMBL/GenBank/DDBJ databases">
        <authorList>
            <person name="Yamashiro T."/>
            <person name="Shiraishi A."/>
            <person name="Satake H."/>
            <person name="Nakayama K."/>
        </authorList>
    </citation>
    <scope>NUCLEOTIDE SEQUENCE</scope>
</reference>
<dbReference type="Proteomes" id="UP001151760">
    <property type="component" value="Unassembled WGS sequence"/>
</dbReference>
<evidence type="ECO:0000313" key="2">
    <source>
        <dbReference type="EMBL" id="GJT57735.1"/>
    </source>
</evidence>
<dbReference type="EMBL" id="BQNB010016957">
    <property type="protein sequence ID" value="GJT57735.1"/>
    <property type="molecule type" value="Genomic_DNA"/>
</dbReference>
<sequence length="222" mass="25333">MRQDLAVRLRMVYTRGEGKQVFVSYVWRRLFRIRAPLVREFILEFLSTCRMSDTKMGLDVADTLCFQLGGVKRRMTWTQFILVLGLHTEQEMTKVGFGAYWDGSDRLIPDKGDLRDYWIEISFDKDFWARTGEAPEKVTSVDTLYLLTWSEGLLTSQHLISAVSLFRHDEREDMQGQLGRLNICSMFGDTLAWVAPGPERQQVTAAGAHEADEAGPTVDEGA</sequence>
<comment type="caution">
    <text evidence="2">The sequence shown here is derived from an EMBL/GenBank/DDBJ whole genome shotgun (WGS) entry which is preliminary data.</text>
</comment>
<organism evidence="2 3">
    <name type="scientific">Tanacetum coccineum</name>
    <dbReference type="NCBI Taxonomy" id="301880"/>
    <lineage>
        <taxon>Eukaryota</taxon>
        <taxon>Viridiplantae</taxon>
        <taxon>Streptophyta</taxon>
        <taxon>Embryophyta</taxon>
        <taxon>Tracheophyta</taxon>
        <taxon>Spermatophyta</taxon>
        <taxon>Magnoliopsida</taxon>
        <taxon>eudicotyledons</taxon>
        <taxon>Gunneridae</taxon>
        <taxon>Pentapetalae</taxon>
        <taxon>asterids</taxon>
        <taxon>campanulids</taxon>
        <taxon>Asterales</taxon>
        <taxon>Asteraceae</taxon>
        <taxon>Asteroideae</taxon>
        <taxon>Anthemideae</taxon>
        <taxon>Anthemidinae</taxon>
        <taxon>Tanacetum</taxon>
    </lineage>
</organism>
<protein>
    <submittedName>
        <fullName evidence="2">Uncharacterized protein</fullName>
    </submittedName>
</protein>
<proteinExistence type="predicted"/>